<evidence type="ECO:0000313" key="4">
    <source>
        <dbReference type="Proteomes" id="UP000036987"/>
    </source>
</evidence>
<gene>
    <name evidence="3" type="ORF">ZOSMA_1G00220</name>
</gene>
<dbReference type="EMBL" id="LFYR01000729">
    <property type="protein sequence ID" value="KMZ70051.1"/>
    <property type="molecule type" value="Genomic_DNA"/>
</dbReference>
<feature type="transmembrane region" description="Helical" evidence="2">
    <location>
        <begin position="387"/>
        <end position="408"/>
    </location>
</feature>
<feature type="transmembrane region" description="Helical" evidence="2">
    <location>
        <begin position="230"/>
        <end position="250"/>
    </location>
</feature>
<feature type="compositionally biased region" description="Polar residues" evidence="1">
    <location>
        <begin position="16"/>
        <end position="29"/>
    </location>
</feature>
<keyword evidence="2" id="KW-0472">Membrane</keyword>
<keyword evidence="2" id="KW-0812">Transmembrane</keyword>
<evidence type="ECO:0000313" key="3">
    <source>
        <dbReference type="EMBL" id="KMZ70051.1"/>
    </source>
</evidence>
<reference evidence="4" key="1">
    <citation type="journal article" date="2016" name="Nature">
        <title>The genome of the seagrass Zostera marina reveals angiosperm adaptation to the sea.</title>
        <authorList>
            <person name="Olsen J.L."/>
            <person name="Rouze P."/>
            <person name="Verhelst B."/>
            <person name="Lin Y.-C."/>
            <person name="Bayer T."/>
            <person name="Collen J."/>
            <person name="Dattolo E."/>
            <person name="De Paoli E."/>
            <person name="Dittami S."/>
            <person name="Maumus F."/>
            <person name="Michel G."/>
            <person name="Kersting A."/>
            <person name="Lauritano C."/>
            <person name="Lohaus R."/>
            <person name="Toepel M."/>
            <person name="Tonon T."/>
            <person name="Vanneste K."/>
            <person name="Amirebrahimi M."/>
            <person name="Brakel J."/>
            <person name="Bostroem C."/>
            <person name="Chovatia M."/>
            <person name="Grimwood J."/>
            <person name="Jenkins J.W."/>
            <person name="Jueterbock A."/>
            <person name="Mraz A."/>
            <person name="Stam W.T."/>
            <person name="Tice H."/>
            <person name="Bornberg-Bauer E."/>
            <person name="Green P.J."/>
            <person name="Pearson G.A."/>
            <person name="Procaccini G."/>
            <person name="Duarte C.M."/>
            <person name="Schmutz J."/>
            <person name="Reusch T.B.H."/>
            <person name="Van de Peer Y."/>
        </authorList>
    </citation>
    <scope>NUCLEOTIDE SEQUENCE [LARGE SCALE GENOMIC DNA]</scope>
    <source>
        <strain evidence="4">cv. Finnish</strain>
    </source>
</reference>
<dbReference type="AlphaFoldDB" id="A0A0K9PM44"/>
<protein>
    <submittedName>
        <fullName evidence="3">PLAC8 family protein</fullName>
    </submittedName>
</protein>
<dbReference type="Proteomes" id="UP000036987">
    <property type="component" value="Unassembled WGS sequence"/>
</dbReference>
<evidence type="ECO:0000256" key="1">
    <source>
        <dbReference type="SAM" id="MobiDB-lite"/>
    </source>
</evidence>
<feature type="transmembrane region" description="Helical" evidence="2">
    <location>
        <begin position="420"/>
        <end position="439"/>
    </location>
</feature>
<dbReference type="PANTHER" id="PTHR31045:SF30">
    <property type="entry name" value="PLAC8 FAMILY PROTEIN"/>
    <property type="match status" value="1"/>
</dbReference>
<accession>A0A0K9PM44</accession>
<name>A0A0K9PM44_ZOSMR</name>
<dbReference type="NCBIfam" id="TIGR01571">
    <property type="entry name" value="A_thal_Cys_rich"/>
    <property type="match status" value="1"/>
</dbReference>
<organism evidence="3 4">
    <name type="scientific">Zostera marina</name>
    <name type="common">Eelgrass</name>
    <dbReference type="NCBI Taxonomy" id="29655"/>
    <lineage>
        <taxon>Eukaryota</taxon>
        <taxon>Viridiplantae</taxon>
        <taxon>Streptophyta</taxon>
        <taxon>Embryophyta</taxon>
        <taxon>Tracheophyta</taxon>
        <taxon>Spermatophyta</taxon>
        <taxon>Magnoliopsida</taxon>
        <taxon>Liliopsida</taxon>
        <taxon>Zosteraceae</taxon>
        <taxon>Zostera</taxon>
    </lineage>
</organism>
<proteinExistence type="predicted"/>
<dbReference type="OMA" id="IADCTLW"/>
<dbReference type="PANTHER" id="PTHR31045">
    <property type="entry name" value="PLAC8 FAMILY PROTEIN-RELATED"/>
    <property type="match status" value="1"/>
</dbReference>
<dbReference type="InterPro" id="IPR021369">
    <property type="entry name" value="DUF2985"/>
</dbReference>
<keyword evidence="2" id="KW-1133">Transmembrane helix</keyword>
<feature type="transmembrane region" description="Helical" evidence="2">
    <location>
        <begin position="262"/>
        <end position="284"/>
    </location>
</feature>
<dbReference type="GO" id="GO:0051762">
    <property type="term" value="P:sesquiterpene biosynthetic process"/>
    <property type="evidence" value="ECO:0000318"/>
    <property type="project" value="GO_Central"/>
</dbReference>
<dbReference type="OrthoDB" id="6407410at2759"/>
<dbReference type="Pfam" id="PF11204">
    <property type="entry name" value="DUF2985"/>
    <property type="match status" value="1"/>
</dbReference>
<keyword evidence="4" id="KW-1185">Reference proteome</keyword>
<evidence type="ECO:0000256" key="2">
    <source>
        <dbReference type="SAM" id="Phobius"/>
    </source>
</evidence>
<comment type="caution">
    <text evidence="3">The sequence shown here is derived from an EMBL/GenBank/DDBJ whole genome shotgun (WGS) entry which is preliminary data.</text>
</comment>
<feature type="transmembrane region" description="Helical" evidence="2">
    <location>
        <begin position="132"/>
        <end position="154"/>
    </location>
</feature>
<dbReference type="STRING" id="29655.A0A0K9PM44"/>
<dbReference type="GO" id="GO:0009975">
    <property type="term" value="F:cyclase activity"/>
    <property type="evidence" value="ECO:0000318"/>
    <property type="project" value="GO_Central"/>
</dbReference>
<feature type="transmembrane region" description="Helical" evidence="2">
    <location>
        <begin position="362"/>
        <end position="380"/>
    </location>
</feature>
<dbReference type="InterPro" id="IPR006461">
    <property type="entry name" value="PLAC_motif_containing"/>
</dbReference>
<feature type="region of interest" description="Disordered" evidence="1">
    <location>
        <begin position="1"/>
        <end position="34"/>
    </location>
</feature>
<dbReference type="Pfam" id="PF04749">
    <property type="entry name" value="PLAC8"/>
    <property type="match status" value="1"/>
</dbReference>
<sequence>MASTLGNGKMEEIQQEPVSSSGTTTSNTFIEEDMDKTPLHIKTSQVGKLDGTSKKMRFLGMLSFIQTIKNSFRSEILYSPSIRFRQFAVERDEFSRTIASPEHQERHHIPFVKKINWGSVLKMSKEWLKNPMNMVLFGWIACVAISGAILFMIMTGMLNHAIPSKSQRDTWYEVNNQILNALFTLMCLYNHPMRFYYLALLCRWNEEDIMKLRKVYCKNGTYKPHEWTHMMVVVFLLHVNCFAQYGLCALNLGYRRSDRPPLGVAICISIAIAAPAIAAIYGILSPLGKEYAFEQDQESQTPIRAAKSSPDSGSIISPIQSGRSKFKTLQKKYSFMSREDKRIPETRPQWIGGLMDLWDDLSLAYLSFFCGFCVFGWNMDRLGFGNMYVHIATFMLLCTAPFWIFTLAAVNINNEAVREALGLTGIILCIFGLFYGGFWRIQMRKKFNLPETKFCCRSPAATDCFQWLCCCVCSLAQEARTADFYDVVEDKFCSKEQIRISPTINEEEELEGDMVVNLSPPSPVVIERDHHS</sequence>